<gene>
    <name evidence="4" type="ORF">C2134_12230</name>
</gene>
<dbReference type="PANTHER" id="PTHR43877:SF1">
    <property type="entry name" value="ACETYLTRANSFERASE"/>
    <property type="match status" value="1"/>
</dbReference>
<evidence type="ECO:0000256" key="2">
    <source>
        <dbReference type="ARBA" id="ARBA00023315"/>
    </source>
</evidence>
<dbReference type="SUPFAM" id="SSF55729">
    <property type="entry name" value="Acyl-CoA N-acyltransferases (Nat)"/>
    <property type="match status" value="1"/>
</dbReference>
<dbReference type="InterPro" id="IPR000182">
    <property type="entry name" value="GNAT_dom"/>
</dbReference>
<dbReference type="AlphaFoldDB" id="A0A2K4MMY5"/>
<dbReference type="Proteomes" id="UP000236416">
    <property type="component" value="Unassembled WGS sequence"/>
</dbReference>
<keyword evidence="5" id="KW-1185">Reference proteome</keyword>
<organism evidence="4 5">
    <name type="scientific">Chromobacterium sinusclupearum</name>
    <dbReference type="NCBI Taxonomy" id="2077146"/>
    <lineage>
        <taxon>Bacteria</taxon>
        <taxon>Pseudomonadati</taxon>
        <taxon>Pseudomonadota</taxon>
        <taxon>Betaproteobacteria</taxon>
        <taxon>Neisseriales</taxon>
        <taxon>Chromobacteriaceae</taxon>
        <taxon>Chromobacterium</taxon>
    </lineage>
</organism>
<name>A0A2K4MMY5_9NEIS</name>
<dbReference type="Gene3D" id="3.40.630.30">
    <property type="match status" value="1"/>
</dbReference>
<dbReference type="PROSITE" id="PS51186">
    <property type="entry name" value="GNAT"/>
    <property type="match status" value="1"/>
</dbReference>
<dbReference type="InterPro" id="IPR016181">
    <property type="entry name" value="Acyl_CoA_acyltransferase"/>
</dbReference>
<evidence type="ECO:0000259" key="3">
    <source>
        <dbReference type="PROSITE" id="PS51186"/>
    </source>
</evidence>
<keyword evidence="1 4" id="KW-0808">Transferase</keyword>
<evidence type="ECO:0000313" key="4">
    <source>
        <dbReference type="EMBL" id="POA98392.1"/>
    </source>
</evidence>
<feature type="domain" description="N-acetyltransferase" evidence="3">
    <location>
        <begin position="20"/>
        <end position="169"/>
    </location>
</feature>
<dbReference type="Pfam" id="PF00583">
    <property type="entry name" value="Acetyltransf_1"/>
    <property type="match status" value="1"/>
</dbReference>
<dbReference type="InterPro" id="IPR050832">
    <property type="entry name" value="Bact_Acetyltransf"/>
</dbReference>
<dbReference type="GO" id="GO:0016747">
    <property type="term" value="F:acyltransferase activity, transferring groups other than amino-acyl groups"/>
    <property type="evidence" value="ECO:0007669"/>
    <property type="project" value="InterPro"/>
</dbReference>
<reference evidence="4 5" key="1">
    <citation type="submission" date="2018-01" db="EMBL/GenBank/DDBJ databases">
        <title>Genomic Sequence of Chromobacterium MWU13-2610 from wild cranberry bogs within the Cape Cod National Seashore.</title>
        <authorList>
            <person name="O'Hara-Hanley K."/>
            <person name="Soby S."/>
            <person name="Harrison A."/>
        </authorList>
    </citation>
    <scope>NUCLEOTIDE SEQUENCE [LARGE SCALE GENOMIC DNA]</scope>
    <source>
        <strain evidence="4 5">MWU13-2610</strain>
    </source>
</reference>
<dbReference type="EMBL" id="PPTF01000060">
    <property type="protein sequence ID" value="POA98392.1"/>
    <property type="molecule type" value="Genomic_DNA"/>
</dbReference>
<proteinExistence type="predicted"/>
<protein>
    <submittedName>
        <fullName evidence="4">GNAT family N-acetyltransferase</fullName>
    </submittedName>
</protein>
<dbReference type="CDD" id="cd04301">
    <property type="entry name" value="NAT_SF"/>
    <property type="match status" value="1"/>
</dbReference>
<evidence type="ECO:0000256" key="1">
    <source>
        <dbReference type="ARBA" id="ARBA00022679"/>
    </source>
</evidence>
<evidence type="ECO:0000313" key="5">
    <source>
        <dbReference type="Proteomes" id="UP000236416"/>
    </source>
</evidence>
<keyword evidence="2" id="KW-0012">Acyltransferase</keyword>
<accession>A0A2K4MMY5</accession>
<sequence length="169" mass="18737">MAVPGSEFAVDKPLLRCSQWKIRLALAADAAALTALYSQLTGDPAVRVLPERLALLADGLRTQILVCEYDGELIATVWLGFCEDAMYGEQPFAVLENLIVDARWRGRGAGEALLREAERSCMARDCSKIMLLSSASRVDAHRFFMRQGFHGDAKRGFVKYRRDLAAQSI</sequence>
<comment type="caution">
    <text evidence="4">The sequence shown here is derived from an EMBL/GenBank/DDBJ whole genome shotgun (WGS) entry which is preliminary data.</text>
</comment>
<dbReference type="PANTHER" id="PTHR43877">
    <property type="entry name" value="AMINOALKYLPHOSPHONATE N-ACETYLTRANSFERASE-RELATED-RELATED"/>
    <property type="match status" value="1"/>
</dbReference>